<keyword evidence="1" id="KW-0732">Signal</keyword>
<dbReference type="EMBL" id="LSSK01000021">
    <property type="protein sequence ID" value="OMH86036.1"/>
    <property type="molecule type" value="Genomic_DNA"/>
</dbReference>
<evidence type="ECO:0008006" key="4">
    <source>
        <dbReference type="Google" id="ProtNLM"/>
    </source>
</evidence>
<comment type="caution">
    <text evidence="2">The sequence shown here is derived from an EMBL/GenBank/DDBJ whole genome shotgun (WGS) entry which is preliminary data.</text>
</comment>
<proteinExistence type="predicted"/>
<feature type="signal peptide" evidence="1">
    <location>
        <begin position="1"/>
        <end position="17"/>
    </location>
</feature>
<gene>
    <name evidence="2" type="ORF">AX774_g417</name>
</gene>
<name>A0A1R1PYJ9_ZANCU</name>
<dbReference type="AlphaFoldDB" id="A0A1R1PYJ9"/>
<keyword evidence="3" id="KW-1185">Reference proteome</keyword>
<evidence type="ECO:0000313" key="3">
    <source>
        <dbReference type="Proteomes" id="UP000188320"/>
    </source>
</evidence>
<dbReference type="Proteomes" id="UP000188320">
    <property type="component" value="Unassembled WGS sequence"/>
</dbReference>
<feature type="chain" id="PRO_5012797060" description="Chitin-binding type-2 domain-containing protein" evidence="1">
    <location>
        <begin position="18"/>
        <end position="110"/>
    </location>
</feature>
<protein>
    <recommendedName>
        <fullName evidence="4">Chitin-binding type-2 domain-containing protein</fullName>
    </recommendedName>
</protein>
<reference evidence="3" key="1">
    <citation type="submission" date="2017-01" db="EMBL/GenBank/DDBJ databases">
        <authorList>
            <person name="Wang Y."/>
            <person name="White M."/>
            <person name="Kvist S."/>
            <person name="Moncalvo J.-M."/>
        </authorList>
    </citation>
    <scope>NUCLEOTIDE SEQUENCE [LARGE SCALE GENOMIC DNA]</scope>
    <source>
        <strain evidence="3">COL-18-3</strain>
    </source>
</reference>
<evidence type="ECO:0000256" key="1">
    <source>
        <dbReference type="SAM" id="SignalP"/>
    </source>
</evidence>
<sequence length="110" mass="12619">MLKVVLPLGALAAVAVAQRQGGGNGGNDATENVSVQMSDFDFNVGSGFNMNSEFDRIRFPQCRGRRSFCSRRNRRAYFSCFRGRYFVNYCPFGTECRYRFGERICARRRF</sequence>
<evidence type="ECO:0000313" key="2">
    <source>
        <dbReference type="EMBL" id="OMH86036.1"/>
    </source>
</evidence>
<accession>A0A1R1PYJ9</accession>
<organism evidence="2 3">
    <name type="scientific">Zancudomyces culisetae</name>
    <name type="common">Gut fungus</name>
    <name type="synonym">Smittium culisetae</name>
    <dbReference type="NCBI Taxonomy" id="1213189"/>
    <lineage>
        <taxon>Eukaryota</taxon>
        <taxon>Fungi</taxon>
        <taxon>Fungi incertae sedis</taxon>
        <taxon>Zoopagomycota</taxon>
        <taxon>Kickxellomycotina</taxon>
        <taxon>Harpellomycetes</taxon>
        <taxon>Harpellales</taxon>
        <taxon>Legeriomycetaceae</taxon>
        <taxon>Zancudomyces</taxon>
    </lineage>
</organism>